<dbReference type="RefSeq" id="WP_289544987.1">
    <property type="nucleotide sequence ID" value="NZ_JAUDDZ010000005.1"/>
</dbReference>
<evidence type="ECO:0000256" key="4">
    <source>
        <dbReference type="ARBA" id="ARBA00022989"/>
    </source>
</evidence>
<dbReference type="Pfam" id="PF00482">
    <property type="entry name" value="T2SSF"/>
    <property type="match status" value="1"/>
</dbReference>
<evidence type="ECO:0000259" key="7">
    <source>
        <dbReference type="Pfam" id="PF00482"/>
    </source>
</evidence>
<sequence>MADTFAMRLFQDPSVFWIGIGALVAMGALAAPVWTADELRWLLGVATRLAAVAARAFRAPLERVAARAGALGGMLRGSSAHASLGEASEMIDIVRLGLSAGLSFDASLELYCSGRETPLASCMSRAMLSWRIGLATREEALLGVASEMGLRALESFATVSAQAIELGAPLAQTLAGQSAEMRSAHRAAVEREIERVPVKLLIPTGTLILPALLLSIIGPLLAASGMV</sequence>
<keyword evidence="2" id="KW-1003">Cell membrane</keyword>
<dbReference type="InterPro" id="IPR018076">
    <property type="entry name" value="T2SS_GspF_dom"/>
</dbReference>
<evidence type="ECO:0000313" key="9">
    <source>
        <dbReference type="Proteomes" id="UP001529421"/>
    </source>
</evidence>
<feature type="domain" description="Type II secretion system protein GspF" evidence="7">
    <location>
        <begin position="94"/>
        <end position="217"/>
    </location>
</feature>
<evidence type="ECO:0000256" key="5">
    <source>
        <dbReference type="ARBA" id="ARBA00023136"/>
    </source>
</evidence>
<feature type="transmembrane region" description="Helical" evidence="6">
    <location>
        <begin position="15"/>
        <end position="34"/>
    </location>
</feature>
<evidence type="ECO:0000256" key="6">
    <source>
        <dbReference type="SAM" id="Phobius"/>
    </source>
</evidence>
<keyword evidence="3 6" id="KW-0812">Transmembrane</keyword>
<accession>A0ABT7VAK1</accession>
<name>A0ABT7VAK1_9ACTN</name>
<feature type="transmembrane region" description="Helical" evidence="6">
    <location>
        <begin position="200"/>
        <end position="222"/>
    </location>
</feature>
<keyword evidence="5 6" id="KW-0472">Membrane</keyword>
<dbReference type="PANTHER" id="PTHR35007:SF2">
    <property type="entry name" value="PILUS ASSEMBLE PROTEIN"/>
    <property type="match status" value="1"/>
</dbReference>
<evidence type="ECO:0000313" key="8">
    <source>
        <dbReference type="EMBL" id="MDM8274877.1"/>
    </source>
</evidence>
<reference evidence="9" key="1">
    <citation type="submission" date="2023-06" db="EMBL/GenBank/DDBJ databases">
        <title>Identification and characterization of horizontal gene transfer across gut microbiota members of farm animals based on homology search.</title>
        <authorList>
            <person name="Zeman M."/>
            <person name="Kubasova T."/>
            <person name="Jahodarova E."/>
            <person name="Nykrynova M."/>
            <person name="Rychlik I."/>
        </authorList>
    </citation>
    <scope>NUCLEOTIDE SEQUENCE [LARGE SCALE GENOMIC DNA]</scope>
    <source>
        <strain evidence="9">154_Feed</strain>
    </source>
</reference>
<gene>
    <name evidence="8" type="ORF">QUW28_05105</name>
</gene>
<keyword evidence="4 6" id="KW-1133">Transmembrane helix</keyword>
<dbReference type="PANTHER" id="PTHR35007">
    <property type="entry name" value="INTEGRAL MEMBRANE PROTEIN-RELATED"/>
    <property type="match status" value="1"/>
</dbReference>
<evidence type="ECO:0000256" key="1">
    <source>
        <dbReference type="ARBA" id="ARBA00004651"/>
    </source>
</evidence>
<proteinExistence type="predicted"/>
<dbReference type="EMBL" id="JAUDDZ010000005">
    <property type="protein sequence ID" value="MDM8274877.1"/>
    <property type="molecule type" value="Genomic_DNA"/>
</dbReference>
<evidence type="ECO:0000256" key="2">
    <source>
        <dbReference type="ARBA" id="ARBA00022475"/>
    </source>
</evidence>
<protein>
    <submittedName>
        <fullName evidence="8">Type II secretion system F family protein</fullName>
    </submittedName>
</protein>
<comment type="caution">
    <text evidence="8">The sequence shown here is derived from an EMBL/GenBank/DDBJ whole genome shotgun (WGS) entry which is preliminary data.</text>
</comment>
<organism evidence="8 9">
    <name type="scientific">Enorma phocaeensis</name>
    <dbReference type="NCBI Taxonomy" id="1871019"/>
    <lineage>
        <taxon>Bacteria</taxon>
        <taxon>Bacillati</taxon>
        <taxon>Actinomycetota</taxon>
        <taxon>Coriobacteriia</taxon>
        <taxon>Coriobacteriales</taxon>
        <taxon>Coriobacteriaceae</taxon>
        <taxon>Enorma</taxon>
    </lineage>
</organism>
<keyword evidence="9" id="KW-1185">Reference proteome</keyword>
<comment type="subcellular location">
    <subcellularLocation>
        <location evidence="1">Cell membrane</location>
        <topology evidence="1">Multi-pass membrane protein</topology>
    </subcellularLocation>
</comment>
<dbReference type="Proteomes" id="UP001529421">
    <property type="component" value="Unassembled WGS sequence"/>
</dbReference>
<evidence type="ECO:0000256" key="3">
    <source>
        <dbReference type="ARBA" id="ARBA00022692"/>
    </source>
</evidence>